<feature type="domain" description="Cas12f1-like TNB" evidence="2">
    <location>
        <begin position="56"/>
        <end position="121"/>
    </location>
</feature>
<name>A0A3M8C577_9BACL</name>
<dbReference type="NCBIfam" id="TIGR01766">
    <property type="entry name" value="IS200/IS605 family accessory protein TnpB-like domain"/>
    <property type="match status" value="1"/>
</dbReference>
<dbReference type="InterPro" id="IPR010095">
    <property type="entry name" value="Cas12f1-like_TNB"/>
</dbReference>
<organism evidence="3 4">
    <name type="scientific">Brevibacillus invocatus</name>
    <dbReference type="NCBI Taxonomy" id="173959"/>
    <lineage>
        <taxon>Bacteria</taxon>
        <taxon>Bacillati</taxon>
        <taxon>Bacillota</taxon>
        <taxon>Bacilli</taxon>
        <taxon>Bacillales</taxon>
        <taxon>Paenibacillaceae</taxon>
        <taxon>Brevibacillus</taxon>
    </lineage>
</organism>
<evidence type="ECO:0000259" key="2">
    <source>
        <dbReference type="Pfam" id="PF07282"/>
    </source>
</evidence>
<protein>
    <recommendedName>
        <fullName evidence="2">Cas12f1-like TNB domain-containing protein</fullName>
    </recommendedName>
</protein>
<dbReference type="Proteomes" id="UP000282028">
    <property type="component" value="Unassembled WGS sequence"/>
</dbReference>
<dbReference type="NCBIfam" id="NF040570">
    <property type="entry name" value="guided_TnpB"/>
    <property type="match status" value="1"/>
</dbReference>
<evidence type="ECO:0000256" key="1">
    <source>
        <dbReference type="ARBA" id="ARBA00023125"/>
    </source>
</evidence>
<keyword evidence="1" id="KW-0238">DNA-binding</keyword>
<dbReference type="Pfam" id="PF07282">
    <property type="entry name" value="Cas12f1-like_TNB"/>
    <property type="match status" value="1"/>
</dbReference>
<dbReference type="GO" id="GO:0003677">
    <property type="term" value="F:DNA binding"/>
    <property type="evidence" value="ECO:0007669"/>
    <property type="project" value="UniProtKB-KW"/>
</dbReference>
<gene>
    <name evidence="3" type="ORF">EDM52_16420</name>
</gene>
<evidence type="ECO:0000313" key="4">
    <source>
        <dbReference type="Proteomes" id="UP000282028"/>
    </source>
</evidence>
<sequence length="128" mass="14721">MLAKEYEHIANQRHYNIHTTSRKLIDTYDLIAVEDLEIRGMIQRGDFSKSISDVGWYRIVQCLEYKAKLFGKQIRKVDPKNTSQLCSSCGFLVEKTLQTRTHTCGECGLNLDRDINASINILRRALEG</sequence>
<proteinExistence type="predicted"/>
<accession>A0A3M8C577</accession>
<keyword evidence="4" id="KW-1185">Reference proteome</keyword>
<dbReference type="AlphaFoldDB" id="A0A3M8C577"/>
<dbReference type="EMBL" id="RHHR01000030">
    <property type="protein sequence ID" value="RNB70862.1"/>
    <property type="molecule type" value="Genomic_DNA"/>
</dbReference>
<reference evidence="3 4" key="1">
    <citation type="submission" date="2018-10" db="EMBL/GenBank/DDBJ databases">
        <title>Phylogenomics of Brevibacillus.</title>
        <authorList>
            <person name="Dunlap C."/>
        </authorList>
    </citation>
    <scope>NUCLEOTIDE SEQUENCE [LARGE SCALE GENOMIC DNA]</scope>
    <source>
        <strain evidence="3 4">JCM 12215</strain>
    </source>
</reference>
<evidence type="ECO:0000313" key="3">
    <source>
        <dbReference type="EMBL" id="RNB70862.1"/>
    </source>
</evidence>
<comment type="caution">
    <text evidence="3">The sequence shown here is derived from an EMBL/GenBank/DDBJ whole genome shotgun (WGS) entry which is preliminary data.</text>
</comment>